<keyword evidence="4 7" id="KW-0808">Transferase</keyword>
<dbReference type="InterPro" id="IPR003358">
    <property type="entry name" value="tRNA_(Gua-N-7)_MeTrfase_Trmb"/>
</dbReference>
<name>A0A3D8IRL6_9HELI</name>
<dbReference type="NCBIfam" id="TIGR00091">
    <property type="entry name" value="tRNA (guanosine(46)-N7)-methyltransferase TrmB"/>
    <property type="match status" value="1"/>
</dbReference>
<comment type="function">
    <text evidence="2 7">Catalyzes the formation of N(7)-methylguanine at position 46 (m7G46) in tRNA.</text>
</comment>
<comment type="similarity">
    <text evidence="7">Belongs to the class I-like SAM-binding methyltransferase superfamily. TrmB family.</text>
</comment>
<dbReference type="Gene3D" id="3.40.50.150">
    <property type="entry name" value="Vaccinia Virus protein VP39"/>
    <property type="match status" value="1"/>
</dbReference>
<evidence type="ECO:0000256" key="2">
    <source>
        <dbReference type="ARBA" id="ARBA00003015"/>
    </source>
</evidence>
<dbReference type="UniPathway" id="UPA00989"/>
<evidence type="ECO:0000256" key="4">
    <source>
        <dbReference type="ARBA" id="ARBA00022679"/>
    </source>
</evidence>
<dbReference type="PROSITE" id="PS51625">
    <property type="entry name" value="SAM_MT_TRMB"/>
    <property type="match status" value="1"/>
</dbReference>
<dbReference type="RefSeq" id="WP_115570570.1">
    <property type="nucleotide sequence ID" value="NZ_NXLT01000002.1"/>
</dbReference>
<evidence type="ECO:0000256" key="7">
    <source>
        <dbReference type="HAMAP-Rule" id="MF_01057"/>
    </source>
</evidence>
<keyword evidence="3 7" id="KW-0489">Methyltransferase</keyword>
<dbReference type="SUPFAM" id="SSF53335">
    <property type="entry name" value="S-adenosyl-L-methionine-dependent methyltransferases"/>
    <property type="match status" value="1"/>
</dbReference>
<reference evidence="8 9" key="1">
    <citation type="submission" date="2018-04" db="EMBL/GenBank/DDBJ databases">
        <title>Novel Campyloabacter and Helicobacter Species and Strains.</title>
        <authorList>
            <person name="Mannion A.J."/>
            <person name="Shen Z."/>
            <person name="Fox J.G."/>
        </authorList>
    </citation>
    <scope>NUCLEOTIDE SEQUENCE [LARGE SCALE GENOMIC DNA]</scope>
    <source>
        <strain evidence="8 9">MIT 12-6600</strain>
    </source>
</reference>
<evidence type="ECO:0000256" key="1">
    <source>
        <dbReference type="ARBA" id="ARBA00000142"/>
    </source>
</evidence>
<comment type="pathway">
    <text evidence="7">tRNA modification; N(7)-methylguanine-tRNA biosynthesis.</text>
</comment>
<feature type="binding site" evidence="7">
    <location>
        <position position="205"/>
    </location>
    <ligand>
        <name>substrate</name>
    </ligand>
</feature>
<evidence type="ECO:0000256" key="6">
    <source>
        <dbReference type="ARBA" id="ARBA00022694"/>
    </source>
</evidence>
<dbReference type="EMBL" id="NXLT01000002">
    <property type="protein sequence ID" value="RDU67743.1"/>
    <property type="molecule type" value="Genomic_DNA"/>
</dbReference>
<dbReference type="GO" id="GO:0008176">
    <property type="term" value="F:tRNA (guanine(46)-N7)-methyltransferase activity"/>
    <property type="evidence" value="ECO:0007669"/>
    <property type="project" value="UniProtKB-UniRule"/>
</dbReference>
<evidence type="ECO:0000313" key="8">
    <source>
        <dbReference type="EMBL" id="RDU67743.1"/>
    </source>
</evidence>
<sequence length="411" mass="47385">MPHFHTTHPQDFCLPLKSGVYEFVCKFTHTRNHNQSLILVRYEDCEFFLLESVRDNGTLYKYHKATRIDPIGIIKDALEILRTRSHGILGHNLSKNTPKQCTKSPFLLSRTQTYEFVLHHNKPLSIEVGFGSGRHVLDLATKNPNELFLGLEIHTPSIEQVLRQITLLGLTNLYISHIDARILLQLIPNASLKNIYVHFPVPWHKKPHRRVISPMFLHHAMRTISLSNDCPTALPQSGFLHVRTDDREYFDYTLQLVLALPKTTMLVEKNANLAVVSKYEARWKKQEKHIFDGKIFSVLPPTDTQKSLQNGDFVFYGISEYVVQNIKHLIALPTLPKIVRKTYFLHIDAIYQHDENYVIALCLGDFDEPQNAFVLIQNGIMRYLNAPPLPTQAAIQAHQLFIHILESKDKH</sequence>
<dbReference type="NCBIfam" id="NF010719">
    <property type="entry name" value="PRK14121.1"/>
    <property type="match status" value="1"/>
</dbReference>
<keyword evidence="6 7" id="KW-0819">tRNA processing</keyword>
<dbReference type="Proteomes" id="UP000256514">
    <property type="component" value="Unassembled WGS sequence"/>
</dbReference>
<dbReference type="AlphaFoldDB" id="A0A3D8IRL6"/>
<dbReference type="InterPro" id="IPR055361">
    <property type="entry name" value="tRNA_methyltr_TrmB_bact"/>
</dbReference>
<feature type="binding site" evidence="7">
    <location>
        <position position="152"/>
    </location>
    <ligand>
        <name>S-adenosyl-L-methionine</name>
        <dbReference type="ChEBI" id="CHEBI:59789"/>
    </ligand>
</feature>
<keyword evidence="9" id="KW-1185">Reference proteome</keyword>
<dbReference type="PANTHER" id="PTHR23417:SF14">
    <property type="entry name" value="PENTACOTRIPEPTIDE-REPEAT REGION OF PRORP DOMAIN-CONTAINING PROTEIN"/>
    <property type="match status" value="1"/>
</dbReference>
<evidence type="ECO:0000313" key="9">
    <source>
        <dbReference type="Proteomes" id="UP000256514"/>
    </source>
</evidence>
<dbReference type="PANTHER" id="PTHR23417">
    <property type="entry name" value="3-DEOXY-D-MANNO-OCTULOSONIC-ACID TRANSFERASE/TRNA GUANINE-N 7 - -METHYLTRANSFERASE"/>
    <property type="match status" value="1"/>
</dbReference>
<dbReference type="OrthoDB" id="9802090at2"/>
<feature type="binding site" evidence="7">
    <location>
        <position position="245"/>
    </location>
    <ligand>
        <name>substrate</name>
    </ligand>
</feature>
<proteinExistence type="inferred from homology"/>
<comment type="caution">
    <text evidence="7">Lacks conserved residue(s) required for the propagation of feature annotation.</text>
</comment>
<comment type="caution">
    <text evidence="8">The sequence shown here is derived from an EMBL/GenBank/DDBJ whole genome shotgun (WGS) entry which is preliminary data.</text>
</comment>
<comment type="catalytic activity">
    <reaction evidence="1 7">
        <text>guanosine(46) in tRNA + S-adenosyl-L-methionine = N(7)-methylguanosine(46) in tRNA + S-adenosyl-L-homocysteine</text>
        <dbReference type="Rhea" id="RHEA:42708"/>
        <dbReference type="Rhea" id="RHEA-COMP:10188"/>
        <dbReference type="Rhea" id="RHEA-COMP:10189"/>
        <dbReference type="ChEBI" id="CHEBI:57856"/>
        <dbReference type="ChEBI" id="CHEBI:59789"/>
        <dbReference type="ChEBI" id="CHEBI:74269"/>
        <dbReference type="ChEBI" id="CHEBI:74480"/>
        <dbReference type="EC" id="2.1.1.33"/>
    </reaction>
</comment>
<dbReference type="InterPro" id="IPR029063">
    <property type="entry name" value="SAM-dependent_MTases_sf"/>
</dbReference>
<dbReference type="EC" id="2.1.1.33" evidence="7"/>
<dbReference type="HAMAP" id="MF_01057">
    <property type="entry name" value="tRNA_methyltr_TrmB"/>
    <property type="match status" value="1"/>
</dbReference>
<dbReference type="Pfam" id="PF02390">
    <property type="entry name" value="Methyltransf_4"/>
    <property type="match status" value="1"/>
</dbReference>
<evidence type="ECO:0000256" key="3">
    <source>
        <dbReference type="ARBA" id="ARBA00022603"/>
    </source>
</evidence>
<keyword evidence="5 7" id="KW-0949">S-adenosyl-L-methionine</keyword>
<dbReference type="GO" id="GO:0043527">
    <property type="term" value="C:tRNA methyltransferase complex"/>
    <property type="evidence" value="ECO:0007669"/>
    <property type="project" value="TreeGrafter"/>
</dbReference>
<feature type="binding site" evidence="7">
    <location>
        <position position="179"/>
    </location>
    <ligand>
        <name>S-adenosyl-L-methionine</name>
        <dbReference type="ChEBI" id="CHEBI:59789"/>
    </ligand>
</feature>
<feature type="binding site" evidence="7">
    <location>
        <position position="127"/>
    </location>
    <ligand>
        <name>S-adenosyl-L-methionine</name>
        <dbReference type="ChEBI" id="CHEBI:59789"/>
    </ligand>
</feature>
<gene>
    <name evidence="7" type="primary">trmB</name>
    <name evidence="8" type="ORF">CQA54_02070</name>
</gene>
<protein>
    <recommendedName>
        <fullName evidence="7">tRNA (guanine-N(7)-)-methyltransferase</fullName>
        <ecNumber evidence="7">2.1.1.33</ecNumber>
    </recommendedName>
    <alternativeName>
        <fullName evidence="7">tRNA (guanine(46)-N(7))-methyltransferase</fullName>
    </alternativeName>
    <alternativeName>
        <fullName evidence="7">tRNA(m7G46)-methyltransferase</fullName>
    </alternativeName>
</protein>
<evidence type="ECO:0000256" key="5">
    <source>
        <dbReference type="ARBA" id="ARBA00022691"/>
    </source>
</evidence>
<accession>A0A3D8IRL6</accession>
<organism evidence="8 9">
    <name type="scientific">Helicobacter equorum</name>
    <dbReference type="NCBI Taxonomy" id="361872"/>
    <lineage>
        <taxon>Bacteria</taxon>
        <taxon>Pseudomonadati</taxon>
        <taxon>Campylobacterota</taxon>
        <taxon>Epsilonproteobacteria</taxon>
        <taxon>Campylobacterales</taxon>
        <taxon>Helicobacteraceae</taxon>
        <taxon>Helicobacter</taxon>
    </lineage>
</organism>